<feature type="compositionally biased region" description="Low complexity" evidence="1">
    <location>
        <begin position="67"/>
        <end position="81"/>
    </location>
</feature>
<gene>
    <name evidence="2" type="ORF">LTRI10_LOCUS29956</name>
</gene>
<dbReference type="Proteomes" id="UP001497516">
    <property type="component" value="Chromosome 5"/>
</dbReference>
<sequence length="138" mass="14838">MPCLDGELYPLVDHHAHTIDDLEESFDIGDATSSPLRDSLLTEPVSPLVVTGESDVPDGSAGDLTAPPSLHSPVPSSSDPRPASPPPWRDATIVFVGRPPSSTFMMLSSRVPPLRHQLRFPSPTMSLIIAFLTLTVLF</sequence>
<dbReference type="EMBL" id="OZ034818">
    <property type="protein sequence ID" value="CAL1389070.1"/>
    <property type="molecule type" value="Genomic_DNA"/>
</dbReference>
<dbReference type="AlphaFoldDB" id="A0AAV2ESY3"/>
<accession>A0AAV2ESY3</accession>
<feature type="region of interest" description="Disordered" evidence="1">
    <location>
        <begin position="30"/>
        <end position="91"/>
    </location>
</feature>
<evidence type="ECO:0000313" key="3">
    <source>
        <dbReference type="Proteomes" id="UP001497516"/>
    </source>
</evidence>
<keyword evidence="3" id="KW-1185">Reference proteome</keyword>
<name>A0AAV2ESY3_9ROSI</name>
<evidence type="ECO:0000256" key="1">
    <source>
        <dbReference type="SAM" id="MobiDB-lite"/>
    </source>
</evidence>
<reference evidence="2 3" key="1">
    <citation type="submission" date="2024-04" db="EMBL/GenBank/DDBJ databases">
        <authorList>
            <person name="Fracassetti M."/>
        </authorList>
    </citation>
    <scope>NUCLEOTIDE SEQUENCE [LARGE SCALE GENOMIC DNA]</scope>
</reference>
<evidence type="ECO:0000313" key="2">
    <source>
        <dbReference type="EMBL" id="CAL1389070.1"/>
    </source>
</evidence>
<protein>
    <submittedName>
        <fullName evidence="2">Uncharacterized protein</fullName>
    </submittedName>
</protein>
<organism evidence="2 3">
    <name type="scientific">Linum trigynum</name>
    <dbReference type="NCBI Taxonomy" id="586398"/>
    <lineage>
        <taxon>Eukaryota</taxon>
        <taxon>Viridiplantae</taxon>
        <taxon>Streptophyta</taxon>
        <taxon>Embryophyta</taxon>
        <taxon>Tracheophyta</taxon>
        <taxon>Spermatophyta</taxon>
        <taxon>Magnoliopsida</taxon>
        <taxon>eudicotyledons</taxon>
        <taxon>Gunneridae</taxon>
        <taxon>Pentapetalae</taxon>
        <taxon>rosids</taxon>
        <taxon>fabids</taxon>
        <taxon>Malpighiales</taxon>
        <taxon>Linaceae</taxon>
        <taxon>Linum</taxon>
    </lineage>
</organism>
<proteinExistence type="predicted"/>